<protein>
    <submittedName>
        <fullName evidence="2">Aminoglycoside 6-adenylyltransferase</fullName>
    </submittedName>
</protein>
<sequence length="263" mass="30553">MLPQELAVQKICASLKTDPFVRAVYLKGSMGRNEHDEHSDVDLYCLVDEENEKHFMDNRLHHLQAYRPVIFKDDIFIIAPQIIAVFDNLLHIDLFTVTPEKFTEKDYFKVLYDPDNVMERFVATQSLELDESEFRDDVIDVAWFLFQYQKAAARGNGIWAVKMLSSVMDHLARVLLYKYAPERARLGLKAISKALPAVVLLKTENIFNQMTASRHAEAASQISKLVEEEIEWILARVAERDQIETLLRKMVEIHTRQETKRSL</sequence>
<accession>A0ABT8NET3</accession>
<reference evidence="2 3" key="1">
    <citation type="submission" date="2023-07" db="EMBL/GenBank/DDBJ databases">
        <title>Novel species in genus Planococcus.</title>
        <authorList>
            <person name="Ning S."/>
        </authorList>
    </citation>
    <scope>NUCLEOTIDE SEQUENCE [LARGE SCALE GENOMIC DNA]</scope>
    <source>
        <strain evidence="2 3">N017</strain>
    </source>
</reference>
<dbReference type="Pfam" id="PF18765">
    <property type="entry name" value="Polbeta"/>
    <property type="match status" value="1"/>
</dbReference>
<name>A0ABT8NET3_9BACL</name>
<gene>
    <name evidence="2" type="ORF">QWY13_10855</name>
</gene>
<evidence type="ECO:0000313" key="2">
    <source>
        <dbReference type="EMBL" id="MDN7246005.1"/>
    </source>
</evidence>
<dbReference type="EMBL" id="JAUJWU010000002">
    <property type="protein sequence ID" value="MDN7246005.1"/>
    <property type="molecule type" value="Genomic_DNA"/>
</dbReference>
<proteinExistence type="predicted"/>
<dbReference type="SUPFAM" id="SSF81301">
    <property type="entry name" value="Nucleotidyltransferase"/>
    <property type="match status" value="1"/>
</dbReference>
<dbReference type="Proteomes" id="UP001172142">
    <property type="component" value="Unassembled WGS sequence"/>
</dbReference>
<comment type="caution">
    <text evidence="2">The sequence shown here is derived from an EMBL/GenBank/DDBJ whole genome shotgun (WGS) entry which is preliminary data.</text>
</comment>
<dbReference type="InterPro" id="IPR043519">
    <property type="entry name" value="NT_sf"/>
</dbReference>
<keyword evidence="3" id="KW-1185">Reference proteome</keyword>
<dbReference type="RefSeq" id="WP_300992261.1">
    <property type="nucleotide sequence ID" value="NZ_CP129235.1"/>
</dbReference>
<organism evidence="2 3">
    <name type="scientific">Planococcus shenhongbingii</name>
    <dbReference type="NCBI Taxonomy" id="3058398"/>
    <lineage>
        <taxon>Bacteria</taxon>
        <taxon>Bacillati</taxon>
        <taxon>Bacillota</taxon>
        <taxon>Bacilli</taxon>
        <taxon>Bacillales</taxon>
        <taxon>Caryophanaceae</taxon>
        <taxon>Planococcus</taxon>
    </lineage>
</organism>
<evidence type="ECO:0000259" key="1">
    <source>
        <dbReference type="Pfam" id="PF18765"/>
    </source>
</evidence>
<dbReference type="CDD" id="cd05403">
    <property type="entry name" value="NT_KNTase_like"/>
    <property type="match status" value="1"/>
</dbReference>
<evidence type="ECO:0000313" key="3">
    <source>
        <dbReference type="Proteomes" id="UP001172142"/>
    </source>
</evidence>
<dbReference type="InterPro" id="IPR041633">
    <property type="entry name" value="Polbeta"/>
</dbReference>
<dbReference type="Gene3D" id="3.30.460.10">
    <property type="entry name" value="Beta Polymerase, domain 2"/>
    <property type="match status" value="1"/>
</dbReference>
<feature type="domain" description="Polymerase beta nucleotidyltransferase" evidence="1">
    <location>
        <begin position="9"/>
        <end position="54"/>
    </location>
</feature>